<dbReference type="SMART" id="SM00824">
    <property type="entry name" value="PKS_TE"/>
    <property type="match status" value="1"/>
</dbReference>
<accession>E3FQV1</accession>
<dbReference type="EMBL" id="CP002271">
    <property type="protein sequence ID" value="ADO71984.1"/>
    <property type="molecule type" value="Genomic_DNA"/>
</dbReference>
<evidence type="ECO:0000313" key="4">
    <source>
        <dbReference type="EMBL" id="ADO71984.1"/>
    </source>
</evidence>
<dbReference type="Pfam" id="PF00975">
    <property type="entry name" value="Thioesterase"/>
    <property type="match status" value="1"/>
</dbReference>
<sequence>MSTSSTSRNPLPFLETDREPSPWLAYHVPQPQARVRLFCLPHAGGSASLFRHWQAELKPDIEVCPLQLPGREARLQEVPLRDMAVVVKHLVELVSQYTDKPYALFGHSMGALLSFELARAMRSQGLAAPMHLFVASYRAPQVLDDTGVKTKELDPEKILQARRVLDLPAVLTDQLVRVVGPTLLADTALCESYRYVAQPPLSCPVSAFRGSTDYVDAESTEAWREMTHGPFTSRTFLGDHFFLRELPRGLLQTLRRSLSKTTASPPLAVTLHP</sequence>
<dbReference type="GO" id="GO:0008610">
    <property type="term" value="P:lipid biosynthetic process"/>
    <property type="evidence" value="ECO:0007669"/>
    <property type="project" value="TreeGrafter"/>
</dbReference>
<dbReference type="STRING" id="378806.STAUR_4202"/>
<dbReference type="RefSeq" id="WP_013376112.1">
    <property type="nucleotide sequence ID" value="NC_014623.1"/>
</dbReference>
<dbReference type="InterPro" id="IPR012223">
    <property type="entry name" value="TEII"/>
</dbReference>
<organism evidence="4 5">
    <name type="scientific">Stigmatella aurantiaca (strain DW4/3-1)</name>
    <dbReference type="NCBI Taxonomy" id="378806"/>
    <lineage>
        <taxon>Bacteria</taxon>
        <taxon>Pseudomonadati</taxon>
        <taxon>Myxococcota</taxon>
        <taxon>Myxococcia</taxon>
        <taxon>Myxococcales</taxon>
        <taxon>Cystobacterineae</taxon>
        <taxon>Archangiaceae</taxon>
        <taxon>Stigmatella</taxon>
    </lineage>
</organism>
<keyword evidence="2" id="KW-0378">Hydrolase</keyword>
<evidence type="ECO:0000259" key="3">
    <source>
        <dbReference type="SMART" id="SM00824"/>
    </source>
</evidence>
<dbReference type="SUPFAM" id="SSF53474">
    <property type="entry name" value="alpha/beta-Hydrolases"/>
    <property type="match status" value="1"/>
</dbReference>
<reference evidence="4 5" key="1">
    <citation type="journal article" date="2011" name="Mol. Biol. Evol.">
        <title>Comparative genomic analysis of fruiting body formation in Myxococcales.</title>
        <authorList>
            <person name="Huntley S."/>
            <person name="Hamann N."/>
            <person name="Wegener-Feldbrugge S."/>
            <person name="Treuner-Lange A."/>
            <person name="Kube M."/>
            <person name="Reinhardt R."/>
            <person name="Klages S."/>
            <person name="Muller R."/>
            <person name="Ronning C.M."/>
            <person name="Nierman W.C."/>
            <person name="Sogaard-Andersen L."/>
        </authorList>
    </citation>
    <scope>NUCLEOTIDE SEQUENCE [LARGE SCALE GENOMIC DNA]</scope>
    <source>
        <strain evidence="4 5">DW4/3-1</strain>
    </source>
</reference>
<dbReference type="InterPro" id="IPR029058">
    <property type="entry name" value="AB_hydrolase_fold"/>
</dbReference>
<feature type="domain" description="Thioesterase TesA-like" evidence="3">
    <location>
        <begin position="38"/>
        <end position="258"/>
    </location>
</feature>
<dbReference type="Gene3D" id="3.40.50.1820">
    <property type="entry name" value="alpha/beta hydrolase"/>
    <property type="match status" value="1"/>
</dbReference>
<dbReference type="PANTHER" id="PTHR11487">
    <property type="entry name" value="THIOESTERASE"/>
    <property type="match status" value="1"/>
</dbReference>
<comment type="similarity">
    <text evidence="1">Belongs to the thioesterase family.</text>
</comment>
<protein>
    <submittedName>
        <fullName evidence="4">Non-ribosomal peptide biosynthesis thioesterase</fullName>
    </submittedName>
</protein>
<dbReference type="InterPro" id="IPR001031">
    <property type="entry name" value="Thioesterase"/>
</dbReference>
<evidence type="ECO:0000256" key="1">
    <source>
        <dbReference type="ARBA" id="ARBA00007169"/>
    </source>
</evidence>
<dbReference type="Proteomes" id="UP000001351">
    <property type="component" value="Chromosome"/>
</dbReference>
<keyword evidence="5" id="KW-1185">Reference proteome</keyword>
<dbReference type="HOGENOM" id="CLU_070456_1_1_7"/>
<dbReference type="AlphaFoldDB" id="E3FQV1"/>
<dbReference type="OrthoDB" id="8480037at2"/>
<gene>
    <name evidence="4" type="ordered locus">STAUR_4202</name>
</gene>
<dbReference type="eggNOG" id="COG3208">
    <property type="taxonomic scope" value="Bacteria"/>
</dbReference>
<dbReference type="InterPro" id="IPR020802">
    <property type="entry name" value="TesA-like"/>
</dbReference>
<proteinExistence type="inferred from homology"/>
<name>E3FQV1_STIAD</name>
<dbReference type="KEGG" id="sur:STAUR_4202"/>
<evidence type="ECO:0000256" key="2">
    <source>
        <dbReference type="ARBA" id="ARBA00022801"/>
    </source>
</evidence>
<evidence type="ECO:0000313" key="5">
    <source>
        <dbReference type="Proteomes" id="UP000001351"/>
    </source>
</evidence>
<dbReference type="PANTHER" id="PTHR11487:SF0">
    <property type="entry name" value="S-ACYL FATTY ACID SYNTHASE THIOESTERASE, MEDIUM CHAIN"/>
    <property type="match status" value="1"/>
</dbReference>
<dbReference type="GO" id="GO:0016787">
    <property type="term" value="F:hydrolase activity"/>
    <property type="evidence" value="ECO:0007669"/>
    <property type="project" value="UniProtKB-KW"/>
</dbReference>